<gene>
    <name evidence="2" type="ORF">DESAM_22195</name>
</gene>
<dbReference type="EMBL" id="FO203522">
    <property type="protein sequence ID" value="CCO24462.1"/>
    <property type="molecule type" value="Genomic_DNA"/>
</dbReference>
<reference evidence="2 3" key="1">
    <citation type="submission" date="2012-10" db="EMBL/GenBank/DDBJ databases">
        <authorList>
            <person name="Genoscope - CEA"/>
        </authorList>
    </citation>
    <scope>NUCLEOTIDE SEQUENCE [LARGE SCALE GENOMIC DNA]</scope>
    <source>
        <strain evidence="3">AM13 / DSM 14728</strain>
    </source>
</reference>
<proteinExistence type="predicted"/>
<dbReference type="InterPro" id="IPR002645">
    <property type="entry name" value="STAS_dom"/>
</dbReference>
<feature type="domain" description="STAS" evidence="1">
    <location>
        <begin position="235"/>
        <end position="343"/>
    </location>
</feature>
<dbReference type="Gene3D" id="3.30.750.24">
    <property type="entry name" value="STAS domain"/>
    <property type="match status" value="1"/>
</dbReference>
<name>L0RE34_9BACT</name>
<sequence>MDSLNDYSQIRLIFGVPFFSMDFNELMQAIGDLAAAKSKNMFFAASTPWLLDMARNPLLCPVDADYILAADSTLIAMADKLSVKIKMPLEYFEFPEQVARICAHYGYSLLHVSDSALKTDILIRDGYVPLSWDLFTHFNISGSLDEIEARSIVASANDSKPDIVLISAPPESLHKFVPEIYKKLHDCLLICIPQDTDLNNITEKINNVFSPLLLTREESIFRDHLKQTSSIALPSTISCDETSDPVVIKISGTLNTDILPELIRVGTKKLDQGCNIALDLADTNAVSLKGIETLYFLIQEARQAGKRISMHDISDEISNIFHQAGIAAYIDNFPGIIYEEPTE</sequence>
<dbReference type="OrthoDB" id="5447439at2"/>
<organism evidence="2 3">
    <name type="scientific">Maridesulfovibrio hydrothermalis AM13 = DSM 14728</name>
    <dbReference type="NCBI Taxonomy" id="1121451"/>
    <lineage>
        <taxon>Bacteria</taxon>
        <taxon>Pseudomonadati</taxon>
        <taxon>Thermodesulfobacteriota</taxon>
        <taxon>Desulfovibrionia</taxon>
        <taxon>Desulfovibrionales</taxon>
        <taxon>Desulfovibrionaceae</taxon>
        <taxon>Maridesulfovibrio</taxon>
    </lineage>
</organism>
<dbReference type="PROSITE" id="PS50801">
    <property type="entry name" value="STAS"/>
    <property type="match status" value="1"/>
</dbReference>
<dbReference type="PATRIC" id="fig|1121451.3.peg.2414"/>
<evidence type="ECO:0000313" key="3">
    <source>
        <dbReference type="Proteomes" id="UP000010808"/>
    </source>
</evidence>
<evidence type="ECO:0000259" key="1">
    <source>
        <dbReference type="PROSITE" id="PS50801"/>
    </source>
</evidence>
<protein>
    <recommendedName>
        <fullName evidence="1">STAS domain-containing protein</fullName>
    </recommendedName>
</protein>
<dbReference type="InterPro" id="IPR036513">
    <property type="entry name" value="STAS_dom_sf"/>
</dbReference>
<dbReference type="RefSeq" id="WP_015337062.1">
    <property type="nucleotide sequence ID" value="NC_020055.1"/>
</dbReference>
<dbReference type="Pfam" id="PF01740">
    <property type="entry name" value="STAS"/>
    <property type="match status" value="1"/>
</dbReference>
<keyword evidence="3" id="KW-1185">Reference proteome</keyword>
<dbReference type="AlphaFoldDB" id="L0RE34"/>
<dbReference type="CDD" id="cd07043">
    <property type="entry name" value="STAS_anti-anti-sigma_factors"/>
    <property type="match status" value="1"/>
</dbReference>
<evidence type="ECO:0000313" key="2">
    <source>
        <dbReference type="EMBL" id="CCO24462.1"/>
    </source>
</evidence>
<dbReference type="SUPFAM" id="SSF52091">
    <property type="entry name" value="SpoIIaa-like"/>
    <property type="match status" value="1"/>
</dbReference>
<dbReference type="Proteomes" id="UP000010808">
    <property type="component" value="Chromosome"/>
</dbReference>
<dbReference type="eggNOG" id="ENOG50317PU">
    <property type="taxonomic scope" value="Bacteria"/>
</dbReference>
<accession>L0RE34</accession>
<dbReference type="KEGG" id="dhy:DESAM_22195"/>
<dbReference type="HOGENOM" id="CLU_815651_0_0_7"/>